<keyword evidence="3 4" id="KW-0413">Isomerase</keyword>
<dbReference type="InterPro" id="IPR000888">
    <property type="entry name" value="RmlC-like"/>
</dbReference>
<comment type="catalytic activity">
    <reaction evidence="3">
        <text>dTDP-4-dehydro-6-deoxy-alpha-D-glucose = dTDP-4-dehydro-beta-L-rhamnose</text>
        <dbReference type="Rhea" id="RHEA:16969"/>
        <dbReference type="ChEBI" id="CHEBI:57649"/>
        <dbReference type="ChEBI" id="CHEBI:62830"/>
        <dbReference type="EC" id="5.1.3.13"/>
    </reaction>
</comment>
<dbReference type="GO" id="GO:0008830">
    <property type="term" value="F:dTDP-4-dehydrorhamnose 3,5-epimerase activity"/>
    <property type="evidence" value="ECO:0007669"/>
    <property type="project" value="UniProtKB-UniRule"/>
</dbReference>
<dbReference type="RefSeq" id="WP_134341127.1">
    <property type="nucleotide sequence ID" value="NZ_SOPW01000018.1"/>
</dbReference>
<dbReference type="GO" id="GO:0019305">
    <property type="term" value="P:dTDP-rhamnose biosynthetic process"/>
    <property type="evidence" value="ECO:0007669"/>
    <property type="project" value="UniProtKB-UniRule"/>
</dbReference>
<dbReference type="PANTHER" id="PTHR21047:SF2">
    <property type="entry name" value="THYMIDINE DIPHOSPHO-4-KETO-RHAMNOSE 3,5-EPIMERASE"/>
    <property type="match status" value="1"/>
</dbReference>
<dbReference type="GO" id="GO:0000271">
    <property type="term" value="P:polysaccharide biosynthetic process"/>
    <property type="evidence" value="ECO:0007669"/>
    <property type="project" value="TreeGrafter"/>
</dbReference>
<evidence type="ECO:0000256" key="2">
    <source>
        <dbReference type="PIRSR" id="PIRSR600888-3"/>
    </source>
</evidence>
<evidence type="ECO:0000256" key="3">
    <source>
        <dbReference type="RuleBase" id="RU364069"/>
    </source>
</evidence>
<dbReference type="CDD" id="cd00438">
    <property type="entry name" value="cupin_RmlC"/>
    <property type="match status" value="1"/>
</dbReference>
<dbReference type="Proteomes" id="UP000297975">
    <property type="component" value="Unassembled WGS sequence"/>
</dbReference>
<feature type="active site" description="Proton donor" evidence="1">
    <location>
        <position position="132"/>
    </location>
</feature>
<dbReference type="InterPro" id="IPR011051">
    <property type="entry name" value="RmlC_Cupin_sf"/>
</dbReference>
<dbReference type="OrthoDB" id="9800680at2"/>
<reference evidence="4 5" key="1">
    <citation type="submission" date="2019-03" db="EMBL/GenBank/DDBJ databases">
        <authorList>
            <person name="He R.-H."/>
        </authorList>
    </citation>
    <scope>NUCLEOTIDE SEQUENCE [LARGE SCALE GENOMIC DNA]</scope>
    <source>
        <strain evidence="5">SH 714</strain>
    </source>
</reference>
<name>A0A4Y8IDW4_9BACI</name>
<dbReference type="GO" id="GO:0005829">
    <property type="term" value="C:cytosol"/>
    <property type="evidence" value="ECO:0007669"/>
    <property type="project" value="TreeGrafter"/>
</dbReference>
<evidence type="ECO:0000313" key="4">
    <source>
        <dbReference type="EMBL" id="TFB14182.1"/>
    </source>
</evidence>
<comment type="similarity">
    <text evidence="3">Belongs to the dTDP-4-dehydrorhamnose 3,5-epimerase family.</text>
</comment>
<sequence>MNIKETDLEGVYLIEPKVFGDHRGWFTESYNKVNLIKEGIEIDFIQDNHSFSANKGTLRGLHFQLNPKAQTKLVRCTKGAIFDVAVDIRKNSSNYGKWFGIELNEDNKKQLLIPKGFAHAFLTLTENVEVQYKVDEVYSPEHDRGILWNDSNIGIKWPINFNPILSEKDQNAPKLEDAENNFSVGDKT</sequence>
<protein>
    <recommendedName>
        <fullName evidence="3">dTDP-4-dehydrorhamnose 3,5-epimerase</fullName>
        <ecNumber evidence="3">5.1.3.13</ecNumber>
    </recommendedName>
    <alternativeName>
        <fullName evidence="3">Thymidine diphospho-4-keto-rhamnose 3,5-epimerase</fullName>
    </alternativeName>
</protein>
<proteinExistence type="inferred from homology"/>
<dbReference type="InterPro" id="IPR014710">
    <property type="entry name" value="RmlC-like_jellyroll"/>
</dbReference>
<comment type="function">
    <text evidence="3">Catalyzes the epimerization of the C3' and C5'positions of dTDP-6-deoxy-D-xylo-4-hexulose, forming dTDP-6-deoxy-L-lyxo-4-hexulose.</text>
</comment>
<dbReference type="SUPFAM" id="SSF51182">
    <property type="entry name" value="RmlC-like cupins"/>
    <property type="match status" value="1"/>
</dbReference>
<dbReference type="UniPathway" id="UPA00124"/>
<feature type="site" description="Participates in a stacking interaction with the thymidine ring of dTDP-4-oxo-6-deoxyglucose" evidence="2">
    <location>
        <position position="138"/>
    </location>
</feature>
<dbReference type="EC" id="5.1.3.13" evidence="3"/>
<dbReference type="EMBL" id="SOPW01000018">
    <property type="protein sequence ID" value="TFB14182.1"/>
    <property type="molecule type" value="Genomic_DNA"/>
</dbReference>
<comment type="subunit">
    <text evidence="3">Homodimer.</text>
</comment>
<dbReference type="AlphaFoldDB" id="A0A4Y8IDW4"/>
<organism evidence="4 5">
    <name type="scientific">Filobacillus milosensis</name>
    <dbReference type="NCBI Taxonomy" id="94137"/>
    <lineage>
        <taxon>Bacteria</taxon>
        <taxon>Bacillati</taxon>
        <taxon>Bacillota</taxon>
        <taxon>Bacilli</taxon>
        <taxon>Bacillales</taxon>
        <taxon>Bacillaceae</taxon>
        <taxon>Filobacillus</taxon>
    </lineage>
</organism>
<accession>A0A4Y8IDW4</accession>
<keyword evidence="5" id="KW-1185">Reference proteome</keyword>
<evidence type="ECO:0000256" key="1">
    <source>
        <dbReference type="PIRSR" id="PIRSR600888-1"/>
    </source>
</evidence>
<dbReference type="NCBIfam" id="TIGR01221">
    <property type="entry name" value="rmlC"/>
    <property type="match status" value="1"/>
</dbReference>
<dbReference type="Pfam" id="PF00908">
    <property type="entry name" value="dTDP_sugar_isom"/>
    <property type="match status" value="1"/>
</dbReference>
<comment type="caution">
    <text evidence="4">The sequence shown here is derived from an EMBL/GenBank/DDBJ whole genome shotgun (WGS) entry which is preliminary data.</text>
</comment>
<dbReference type="PANTHER" id="PTHR21047">
    <property type="entry name" value="DTDP-6-DEOXY-D-GLUCOSE-3,5 EPIMERASE"/>
    <property type="match status" value="1"/>
</dbReference>
<comment type="pathway">
    <text evidence="3">Carbohydrate biosynthesis; dTDP-L-rhamnose biosynthesis.</text>
</comment>
<dbReference type="Gene3D" id="2.60.120.10">
    <property type="entry name" value="Jelly Rolls"/>
    <property type="match status" value="1"/>
</dbReference>
<feature type="active site" description="Proton acceptor" evidence="1">
    <location>
        <position position="62"/>
    </location>
</feature>
<gene>
    <name evidence="4" type="primary">rfbC</name>
    <name evidence="4" type="ORF">E3U55_14125</name>
</gene>
<evidence type="ECO:0000313" key="5">
    <source>
        <dbReference type="Proteomes" id="UP000297975"/>
    </source>
</evidence>